<protein>
    <submittedName>
        <fullName evidence="1">Uncharacterized protein</fullName>
    </submittedName>
</protein>
<dbReference type="Proteomes" id="UP001497700">
    <property type="component" value="Unassembled WGS sequence"/>
</dbReference>
<accession>A0ACB9YW53</accession>
<comment type="caution">
    <text evidence="1">The sequence shown here is derived from an EMBL/GenBank/DDBJ whole genome shotgun (WGS) entry which is preliminary data.</text>
</comment>
<gene>
    <name evidence="1" type="ORF">F4820DRAFT_471380</name>
</gene>
<evidence type="ECO:0000313" key="2">
    <source>
        <dbReference type="Proteomes" id="UP001497700"/>
    </source>
</evidence>
<proteinExistence type="predicted"/>
<evidence type="ECO:0000313" key="1">
    <source>
        <dbReference type="EMBL" id="KAI4863632.1"/>
    </source>
</evidence>
<reference evidence="1 2" key="1">
    <citation type="journal article" date="2022" name="New Phytol.">
        <title>Ecological generalism drives hyperdiversity of secondary metabolite gene clusters in xylarialean endophytes.</title>
        <authorList>
            <person name="Franco M.E.E."/>
            <person name="Wisecaver J.H."/>
            <person name="Arnold A.E."/>
            <person name="Ju Y.M."/>
            <person name="Slot J.C."/>
            <person name="Ahrendt S."/>
            <person name="Moore L.P."/>
            <person name="Eastman K.E."/>
            <person name="Scott K."/>
            <person name="Konkel Z."/>
            <person name="Mondo S.J."/>
            <person name="Kuo A."/>
            <person name="Hayes R.D."/>
            <person name="Haridas S."/>
            <person name="Andreopoulos B."/>
            <person name="Riley R."/>
            <person name="LaButti K."/>
            <person name="Pangilinan J."/>
            <person name="Lipzen A."/>
            <person name="Amirebrahimi M."/>
            <person name="Yan J."/>
            <person name="Adam C."/>
            <person name="Keymanesh K."/>
            <person name="Ng V."/>
            <person name="Louie K."/>
            <person name="Northen T."/>
            <person name="Drula E."/>
            <person name="Henrissat B."/>
            <person name="Hsieh H.M."/>
            <person name="Youens-Clark K."/>
            <person name="Lutzoni F."/>
            <person name="Miadlikowska J."/>
            <person name="Eastwood D.C."/>
            <person name="Hamelin R.C."/>
            <person name="Grigoriev I.V."/>
            <person name="U'Ren J.M."/>
        </authorList>
    </citation>
    <scope>NUCLEOTIDE SEQUENCE [LARGE SCALE GENOMIC DNA]</scope>
    <source>
        <strain evidence="1 2">CBS 119005</strain>
    </source>
</reference>
<organism evidence="1 2">
    <name type="scientific">Hypoxylon rubiginosum</name>
    <dbReference type="NCBI Taxonomy" id="110542"/>
    <lineage>
        <taxon>Eukaryota</taxon>
        <taxon>Fungi</taxon>
        <taxon>Dikarya</taxon>
        <taxon>Ascomycota</taxon>
        <taxon>Pezizomycotina</taxon>
        <taxon>Sordariomycetes</taxon>
        <taxon>Xylariomycetidae</taxon>
        <taxon>Xylariales</taxon>
        <taxon>Hypoxylaceae</taxon>
        <taxon>Hypoxylon</taxon>
    </lineage>
</organism>
<sequence length="297" mass="33768">MAGTSQDPRFRDSFPSLDNNAWSLSAIAIILVGLRIWCRCNGTRRLWWDDYLLVISLVLIIAAAAIFTAVLNQTYKPTDRLLPSGPGTTLYLSVFHVLSTLSQAFSKTSIVATFLRLTSGIWKVSLWISIIVFDGILIAYIFAAWMPDCDVTFYQPYRFQGKSLSFFFDIFLAALPWKIVRNLRLKRYEKIGLAISMSLGVVAGSAALARLVLWLRVDSQPIDQQLRYQLDLVLWNFMVEGWVYKPNITLTKTHLFKASRRRKFRDRHGTAPGTSTRNARTERIAVTKVYARLSSGN</sequence>
<keyword evidence="2" id="KW-1185">Reference proteome</keyword>
<dbReference type="EMBL" id="MU393500">
    <property type="protein sequence ID" value="KAI4863632.1"/>
    <property type="molecule type" value="Genomic_DNA"/>
</dbReference>
<name>A0ACB9YW53_9PEZI</name>